<dbReference type="EMBL" id="JAVXUP010000402">
    <property type="protein sequence ID" value="KAK3028833.1"/>
    <property type="molecule type" value="Genomic_DNA"/>
</dbReference>
<organism evidence="1 2">
    <name type="scientific">Escallonia herrerae</name>
    <dbReference type="NCBI Taxonomy" id="1293975"/>
    <lineage>
        <taxon>Eukaryota</taxon>
        <taxon>Viridiplantae</taxon>
        <taxon>Streptophyta</taxon>
        <taxon>Embryophyta</taxon>
        <taxon>Tracheophyta</taxon>
        <taxon>Spermatophyta</taxon>
        <taxon>Magnoliopsida</taxon>
        <taxon>eudicotyledons</taxon>
        <taxon>Gunneridae</taxon>
        <taxon>Pentapetalae</taxon>
        <taxon>asterids</taxon>
        <taxon>campanulids</taxon>
        <taxon>Escalloniales</taxon>
        <taxon>Escalloniaceae</taxon>
        <taxon>Escallonia</taxon>
    </lineage>
</organism>
<evidence type="ECO:0000313" key="1">
    <source>
        <dbReference type="EMBL" id="KAK3028833.1"/>
    </source>
</evidence>
<accession>A0AA88WKK8</accession>
<dbReference type="Pfam" id="PF14223">
    <property type="entry name" value="Retrotran_gag_2"/>
    <property type="match status" value="1"/>
</dbReference>
<reference evidence="1" key="1">
    <citation type="submission" date="2022-12" db="EMBL/GenBank/DDBJ databases">
        <title>Draft genome assemblies for two species of Escallonia (Escalloniales).</title>
        <authorList>
            <person name="Chanderbali A."/>
            <person name="Dervinis C."/>
            <person name="Anghel I."/>
            <person name="Soltis D."/>
            <person name="Soltis P."/>
            <person name="Zapata F."/>
        </authorList>
    </citation>
    <scope>NUCLEOTIDE SEQUENCE</scope>
    <source>
        <strain evidence="1">UCBG64.0493</strain>
        <tissue evidence="1">Leaf</tissue>
    </source>
</reference>
<evidence type="ECO:0008006" key="3">
    <source>
        <dbReference type="Google" id="ProtNLM"/>
    </source>
</evidence>
<name>A0AA88WKK8_9ASTE</name>
<dbReference type="Proteomes" id="UP001188597">
    <property type="component" value="Unassembled WGS sequence"/>
</dbReference>
<comment type="caution">
    <text evidence="1">The sequence shown here is derived from an EMBL/GenBank/DDBJ whole genome shotgun (WGS) entry which is preliminary data.</text>
</comment>
<dbReference type="AlphaFoldDB" id="A0AA88WKK8"/>
<sequence length="160" mass="17820">MGCSSISSPISERLSMKLAQLHDGLAWPNGETDFGQSIAFVIDLVDLYKTRLRSIYEEYKTAEEMFDAVTKTYGIASNTHIQLLIEKYNGIVIKEGESVVDHVNELLVIAKELAALGNTIPDKMQVSTILFSLPDSWDLIVISINVSGPRFDSENFAYRS</sequence>
<proteinExistence type="predicted"/>
<keyword evidence="2" id="KW-1185">Reference proteome</keyword>
<protein>
    <recommendedName>
        <fullName evidence="3">Retrovirus-related Pol polyprotein from transposon TNT 1-94</fullName>
    </recommendedName>
</protein>
<gene>
    <name evidence="1" type="ORF">RJ639_038660</name>
</gene>
<evidence type="ECO:0000313" key="2">
    <source>
        <dbReference type="Proteomes" id="UP001188597"/>
    </source>
</evidence>